<evidence type="ECO:0000259" key="5">
    <source>
        <dbReference type="PROSITE" id="PS50977"/>
    </source>
</evidence>
<sequence length="207" mass="22487">MTIVIINVKALLFSRAKIPQRFSSMRISKEKAAENRDRILKSASRLMRERGISGVGVDALTEAAGMTHGSLYSQFGSKERLVEEAVADAIASKVQELREGTTLGDYVSQYLSAEHRDDPGRGCPFAALCCEIRYQSNGAREHFTAGVKGVVAWLSSRVGKGSKQKRREDQALATLSSLVGALVLARAVNDPKLSDDILRATRIGLGH</sequence>
<evidence type="ECO:0000256" key="4">
    <source>
        <dbReference type="PROSITE-ProRule" id="PRU00335"/>
    </source>
</evidence>
<dbReference type="RefSeq" id="WP_244659287.1">
    <property type="nucleotide sequence ID" value="NZ_BMHC01000002.1"/>
</dbReference>
<reference evidence="6" key="2">
    <citation type="submission" date="2022-12" db="EMBL/GenBank/DDBJ databases">
        <authorList>
            <person name="Sun Q."/>
            <person name="Zhou Y."/>
        </authorList>
    </citation>
    <scope>NUCLEOTIDE SEQUENCE</scope>
    <source>
        <strain evidence="6">CGMCC 1.15034</strain>
    </source>
</reference>
<dbReference type="Proteomes" id="UP000625079">
    <property type="component" value="Unassembled WGS sequence"/>
</dbReference>
<dbReference type="SUPFAM" id="SSF48498">
    <property type="entry name" value="Tetracyclin repressor-like, C-terminal domain"/>
    <property type="match status" value="1"/>
</dbReference>
<feature type="domain" description="HTH tetR-type" evidence="5">
    <location>
        <begin position="33"/>
        <end position="93"/>
    </location>
</feature>
<feature type="DNA-binding region" description="H-T-H motif" evidence="4">
    <location>
        <begin position="56"/>
        <end position="75"/>
    </location>
</feature>
<dbReference type="SUPFAM" id="SSF46689">
    <property type="entry name" value="Homeodomain-like"/>
    <property type="match status" value="1"/>
</dbReference>
<accession>A0AA88B797</accession>
<reference evidence="6" key="1">
    <citation type="journal article" date="2014" name="Int. J. Syst. Evol. Microbiol.">
        <title>Complete genome sequence of Corynebacterium casei LMG S-19264T (=DSM 44701T), isolated from a smear-ripened cheese.</title>
        <authorList>
            <consortium name="US DOE Joint Genome Institute (JGI-PGF)"/>
            <person name="Walter F."/>
            <person name="Albersmeier A."/>
            <person name="Kalinowski J."/>
            <person name="Ruckert C."/>
        </authorList>
    </citation>
    <scope>NUCLEOTIDE SEQUENCE</scope>
    <source>
        <strain evidence="6">CGMCC 1.15034</strain>
    </source>
</reference>
<dbReference type="GO" id="GO:0003677">
    <property type="term" value="F:DNA binding"/>
    <property type="evidence" value="ECO:0007669"/>
    <property type="project" value="UniProtKB-UniRule"/>
</dbReference>
<dbReference type="InterPro" id="IPR036271">
    <property type="entry name" value="Tet_transcr_reg_TetR-rel_C_sf"/>
</dbReference>
<evidence type="ECO:0000313" key="7">
    <source>
        <dbReference type="Proteomes" id="UP000625079"/>
    </source>
</evidence>
<keyword evidence="2 4" id="KW-0238">DNA-binding</keyword>
<protein>
    <submittedName>
        <fullName evidence="6">TetR family transcriptional regulator</fullName>
    </submittedName>
</protein>
<dbReference type="Gene3D" id="1.10.10.60">
    <property type="entry name" value="Homeodomain-like"/>
    <property type="match status" value="1"/>
</dbReference>
<proteinExistence type="predicted"/>
<dbReference type="PANTHER" id="PTHR47506:SF7">
    <property type="entry name" value="TRANSCRIPTIONAL REGULATORY PROTEIN"/>
    <property type="match status" value="1"/>
</dbReference>
<dbReference type="PANTHER" id="PTHR47506">
    <property type="entry name" value="TRANSCRIPTIONAL REGULATORY PROTEIN"/>
    <property type="match status" value="1"/>
</dbReference>
<dbReference type="Pfam" id="PF00440">
    <property type="entry name" value="TetR_N"/>
    <property type="match status" value="1"/>
</dbReference>
<dbReference type="InterPro" id="IPR009057">
    <property type="entry name" value="Homeodomain-like_sf"/>
</dbReference>
<dbReference type="EMBL" id="BMHC01000002">
    <property type="protein sequence ID" value="GGI22104.1"/>
    <property type="molecule type" value="Genomic_DNA"/>
</dbReference>
<organism evidence="6 7">
    <name type="scientific">Bradyrhizobium guangdongense</name>
    <dbReference type="NCBI Taxonomy" id="1325090"/>
    <lineage>
        <taxon>Bacteria</taxon>
        <taxon>Pseudomonadati</taxon>
        <taxon>Pseudomonadota</taxon>
        <taxon>Alphaproteobacteria</taxon>
        <taxon>Hyphomicrobiales</taxon>
        <taxon>Nitrobacteraceae</taxon>
        <taxon>Bradyrhizobium</taxon>
    </lineage>
</organism>
<comment type="caution">
    <text evidence="6">The sequence shown here is derived from an EMBL/GenBank/DDBJ whole genome shotgun (WGS) entry which is preliminary data.</text>
</comment>
<gene>
    <name evidence="6" type="ORF">GCM10010987_17730</name>
</gene>
<dbReference type="Gene3D" id="1.10.357.10">
    <property type="entry name" value="Tetracycline Repressor, domain 2"/>
    <property type="match status" value="1"/>
</dbReference>
<evidence type="ECO:0000313" key="6">
    <source>
        <dbReference type="EMBL" id="GGI22104.1"/>
    </source>
</evidence>
<dbReference type="InterPro" id="IPR001647">
    <property type="entry name" value="HTH_TetR"/>
</dbReference>
<name>A0AA88B797_9BRAD</name>
<evidence type="ECO:0000256" key="3">
    <source>
        <dbReference type="ARBA" id="ARBA00023163"/>
    </source>
</evidence>
<keyword evidence="3" id="KW-0804">Transcription</keyword>
<keyword evidence="1" id="KW-0805">Transcription regulation</keyword>
<dbReference type="PROSITE" id="PS50977">
    <property type="entry name" value="HTH_TETR_2"/>
    <property type="match status" value="1"/>
</dbReference>
<evidence type="ECO:0000256" key="2">
    <source>
        <dbReference type="ARBA" id="ARBA00023125"/>
    </source>
</evidence>
<evidence type="ECO:0000256" key="1">
    <source>
        <dbReference type="ARBA" id="ARBA00023015"/>
    </source>
</evidence>
<dbReference type="PRINTS" id="PR00455">
    <property type="entry name" value="HTHTETR"/>
</dbReference>
<dbReference type="AlphaFoldDB" id="A0AA88B797"/>